<dbReference type="EMBL" id="CADEAL010000033">
    <property type="protein sequence ID" value="CAB1413043.1"/>
    <property type="molecule type" value="Genomic_DNA"/>
</dbReference>
<protein>
    <submittedName>
        <fullName evidence="1">Uncharacterized protein</fullName>
    </submittedName>
</protein>
<name>A0A9N7Y546_PLEPL</name>
<comment type="caution">
    <text evidence="1">The sequence shown here is derived from an EMBL/GenBank/DDBJ whole genome shotgun (WGS) entry which is preliminary data.</text>
</comment>
<reference evidence="1" key="1">
    <citation type="submission" date="2020-03" db="EMBL/GenBank/DDBJ databases">
        <authorList>
            <person name="Weist P."/>
        </authorList>
    </citation>
    <scope>NUCLEOTIDE SEQUENCE</scope>
</reference>
<proteinExistence type="predicted"/>
<evidence type="ECO:0000313" key="1">
    <source>
        <dbReference type="EMBL" id="CAB1413043.1"/>
    </source>
</evidence>
<keyword evidence="2" id="KW-1185">Reference proteome</keyword>
<dbReference type="AlphaFoldDB" id="A0A9N7Y546"/>
<dbReference type="Proteomes" id="UP001153269">
    <property type="component" value="Unassembled WGS sequence"/>
</dbReference>
<evidence type="ECO:0000313" key="2">
    <source>
        <dbReference type="Proteomes" id="UP001153269"/>
    </source>
</evidence>
<sequence length="72" mass="8401">MRHTAVRDTRLSAGREKEDVTLQYDFKNLQCCPVPQRIQYKVLFLTHKALHNQAPSYLTDLLQAIPSTQHQH</sequence>
<gene>
    <name evidence="1" type="ORF">PLEPLA_LOCUS740</name>
</gene>
<organism evidence="1 2">
    <name type="scientific">Pleuronectes platessa</name>
    <name type="common">European plaice</name>
    <dbReference type="NCBI Taxonomy" id="8262"/>
    <lineage>
        <taxon>Eukaryota</taxon>
        <taxon>Metazoa</taxon>
        <taxon>Chordata</taxon>
        <taxon>Craniata</taxon>
        <taxon>Vertebrata</taxon>
        <taxon>Euteleostomi</taxon>
        <taxon>Actinopterygii</taxon>
        <taxon>Neopterygii</taxon>
        <taxon>Teleostei</taxon>
        <taxon>Neoteleostei</taxon>
        <taxon>Acanthomorphata</taxon>
        <taxon>Carangaria</taxon>
        <taxon>Pleuronectiformes</taxon>
        <taxon>Pleuronectoidei</taxon>
        <taxon>Pleuronectidae</taxon>
        <taxon>Pleuronectes</taxon>
    </lineage>
</organism>
<accession>A0A9N7Y546</accession>